<proteinExistence type="predicted"/>
<feature type="compositionally biased region" description="Acidic residues" evidence="7">
    <location>
        <begin position="98"/>
        <end position="112"/>
    </location>
</feature>
<feature type="domain" description="RING-type" evidence="9">
    <location>
        <begin position="238"/>
        <end position="279"/>
    </location>
</feature>
<dbReference type="Proteomes" id="UP000243975">
    <property type="component" value="Unassembled WGS sequence"/>
</dbReference>
<dbReference type="GO" id="GO:0061630">
    <property type="term" value="F:ubiquitin protein ligase activity"/>
    <property type="evidence" value="ECO:0007669"/>
    <property type="project" value="UniProtKB-EC"/>
</dbReference>
<evidence type="ECO:0000313" key="11">
    <source>
        <dbReference type="Proteomes" id="UP000243975"/>
    </source>
</evidence>
<keyword evidence="8" id="KW-1133">Transmembrane helix</keyword>
<dbReference type="SMART" id="SM00184">
    <property type="entry name" value="RING"/>
    <property type="match status" value="1"/>
</dbReference>
<evidence type="ECO:0000256" key="1">
    <source>
        <dbReference type="ARBA" id="ARBA00000900"/>
    </source>
</evidence>
<keyword evidence="3" id="KW-0479">Metal-binding</keyword>
<dbReference type="GO" id="GO:0005737">
    <property type="term" value="C:cytoplasm"/>
    <property type="evidence" value="ECO:0007669"/>
    <property type="project" value="TreeGrafter"/>
</dbReference>
<dbReference type="PANTHER" id="PTHR15710">
    <property type="entry name" value="E3 UBIQUITIN-PROTEIN LIGASE PRAJA"/>
    <property type="match status" value="1"/>
</dbReference>
<accession>A0A118K1R4</accession>
<keyword evidence="8" id="KW-0472">Membrane</keyword>
<reference evidence="10 11" key="1">
    <citation type="journal article" date="2016" name="Sci. Rep.">
        <title>The genome sequence of the outbreeding globe artichoke constructed de novo incorporating a phase-aware low-pass sequencing strategy of F1 progeny.</title>
        <authorList>
            <person name="Scaglione D."/>
            <person name="Reyes-Chin-Wo S."/>
            <person name="Acquadro A."/>
            <person name="Froenicke L."/>
            <person name="Portis E."/>
            <person name="Beitel C."/>
            <person name="Tirone M."/>
            <person name="Mauro R."/>
            <person name="Lo Monaco A."/>
            <person name="Mauromicale G."/>
            <person name="Faccioli P."/>
            <person name="Cattivelli L."/>
            <person name="Rieseberg L."/>
            <person name="Michelmore R."/>
            <person name="Lanteri S."/>
        </authorList>
    </citation>
    <scope>NUCLEOTIDE SEQUENCE [LARGE SCALE GENOMIC DNA]</scope>
    <source>
        <strain evidence="10">2C</strain>
    </source>
</reference>
<evidence type="ECO:0000256" key="7">
    <source>
        <dbReference type="SAM" id="MobiDB-lite"/>
    </source>
</evidence>
<dbReference type="GO" id="GO:0008270">
    <property type="term" value="F:zinc ion binding"/>
    <property type="evidence" value="ECO:0007669"/>
    <property type="project" value="UniProtKB-KW"/>
</dbReference>
<keyword evidence="11" id="KW-1185">Reference proteome</keyword>
<evidence type="ECO:0000256" key="5">
    <source>
        <dbReference type="ARBA" id="ARBA00022833"/>
    </source>
</evidence>
<sequence length="353" mass="39945">MDMNGTITVEPWDQPRRCVLCHRILSSEIEVEATSICGDCKFLFLEDSDIQHNTRQTRYNNNSESIENMQFPDMTNLVTVSEHGNQSRRWRRVLSDTESDGFDSDVSVEVDSDMPAHPHSDDASLNQSNSDDDNEFEEVENTVGSLVGRVQLRRSLASNGRNLQVDWLNEILSPEAENLERSRYVGNAGDYLDARGFEQLLERLAETDGSRRGAPPAAVSFVKNLERVVVDEDEGLVCVICKDSVCVGSVVNRLPCLHVYHPSCIMPWLNARNTCPLCRYELPTDERECERRMRRRSRSQQVEMEEEVGEDASSGGGGRWWVVAAPLATMMAIGFVVWLGGGVNRNRRWWCVL</sequence>
<dbReference type="EC" id="2.3.2.27" evidence="2"/>
<dbReference type="InterPro" id="IPR001841">
    <property type="entry name" value="Znf_RING"/>
</dbReference>
<dbReference type="EMBL" id="LEKV01002399">
    <property type="protein sequence ID" value="KVI03242.1"/>
    <property type="molecule type" value="Genomic_DNA"/>
</dbReference>
<dbReference type="PANTHER" id="PTHR15710:SF242">
    <property type="entry name" value="OS06G0633500 PROTEIN"/>
    <property type="match status" value="1"/>
</dbReference>
<evidence type="ECO:0000256" key="8">
    <source>
        <dbReference type="SAM" id="Phobius"/>
    </source>
</evidence>
<keyword evidence="8" id="KW-0812">Transmembrane</keyword>
<dbReference type="GO" id="GO:0016567">
    <property type="term" value="P:protein ubiquitination"/>
    <property type="evidence" value="ECO:0007669"/>
    <property type="project" value="TreeGrafter"/>
</dbReference>
<dbReference type="OMA" id="NARNTCP"/>
<feature type="transmembrane region" description="Helical" evidence="8">
    <location>
        <begin position="320"/>
        <end position="340"/>
    </location>
</feature>
<evidence type="ECO:0000259" key="9">
    <source>
        <dbReference type="PROSITE" id="PS50089"/>
    </source>
</evidence>
<gene>
    <name evidence="10" type="ORF">Ccrd_018464</name>
</gene>
<evidence type="ECO:0000256" key="2">
    <source>
        <dbReference type="ARBA" id="ARBA00012483"/>
    </source>
</evidence>
<dbReference type="Gramene" id="KVI03242">
    <property type="protein sequence ID" value="KVI03242"/>
    <property type="gene ID" value="Ccrd_018464"/>
</dbReference>
<feature type="compositionally biased region" description="Acidic residues" evidence="7">
    <location>
        <begin position="130"/>
        <end position="140"/>
    </location>
</feature>
<name>A0A118K1R4_CYNCS</name>
<dbReference type="OrthoDB" id="21204at2759"/>
<evidence type="ECO:0000256" key="4">
    <source>
        <dbReference type="ARBA" id="ARBA00022771"/>
    </source>
</evidence>
<dbReference type="Pfam" id="PF13639">
    <property type="entry name" value="zf-RING_2"/>
    <property type="match status" value="1"/>
</dbReference>
<feature type="region of interest" description="Disordered" evidence="7">
    <location>
        <begin position="293"/>
        <end position="315"/>
    </location>
</feature>
<evidence type="ECO:0000256" key="3">
    <source>
        <dbReference type="ARBA" id="ARBA00022723"/>
    </source>
</evidence>
<dbReference type="SUPFAM" id="SSF57850">
    <property type="entry name" value="RING/U-box"/>
    <property type="match status" value="1"/>
</dbReference>
<feature type="region of interest" description="Disordered" evidence="7">
    <location>
        <begin position="98"/>
        <end position="140"/>
    </location>
</feature>
<evidence type="ECO:0000313" key="10">
    <source>
        <dbReference type="EMBL" id="KVI03242.1"/>
    </source>
</evidence>
<organism evidence="10 11">
    <name type="scientific">Cynara cardunculus var. scolymus</name>
    <name type="common">Globe artichoke</name>
    <name type="synonym">Cynara scolymus</name>
    <dbReference type="NCBI Taxonomy" id="59895"/>
    <lineage>
        <taxon>Eukaryota</taxon>
        <taxon>Viridiplantae</taxon>
        <taxon>Streptophyta</taxon>
        <taxon>Embryophyta</taxon>
        <taxon>Tracheophyta</taxon>
        <taxon>Spermatophyta</taxon>
        <taxon>Magnoliopsida</taxon>
        <taxon>eudicotyledons</taxon>
        <taxon>Gunneridae</taxon>
        <taxon>Pentapetalae</taxon>
        <taxon>asterids</taxon>
        <taxon>campanulids</taxon>
        <taxon>Asterales</taxon>
        <taxon>Asteraceae</taxon>
        <taxon>Carduoideae</taxon>
        <taxon>Cardueae</taxon>
        <taxon>Carduinae</taxon>
        <taxon>Cynara</taxon>
    </lineage>
</organism>
<evidence type="ECO:0000256" key="6">
    <source>
        <dbReference type="PROSITE-ProRule" id="PRU00175"/>
    </source>
</evidence>
<comment type="catalytic activity">
    <reaction evidence="1">
        <text>S-ubiquitinyl-[E2 ubiquitin-conjugating enzyme]-L-cysteine + [acceptor protein]-L-lysine = [E2 ubiquitin-conjugating enzyme]-L-cysteine + N(6)-ubiquitinyl-[acceptor protein]-L-lysine.</text>
        <dbReference type="EC" id="2.3.2.27"/>
    </reaction>
</comment>
<dbReference type="AlphaFoldDB" id="A0A118K1R4"/>
<dbReference type="Gene3D" id="3.30.40.10">
    <property type="entry name" value="Zinc/RING finger domain, C3HC4 (zinc finger)"/>
    <property type="match status" value="1"/>
</dbReference>
<keyword evidence="4 6" id="KW-0863">Zinc-finger</keyword>
<comment type="caution">
    <text evidence="10">The sequence shown here is derived from an EMBL/GenBank/DDBJ whole genome shotgun (WGS) entry which is preliminary data.</text>
</comment>
<keyword evidence="5" id="KW-0862">Zinc</keyword>
<dbReference type="PROSITE" id="PS50089">
    <property type="entry name" value="ZF_RING_2"/>
    <property type="match status" value="1"/>
</dbReference>
<protein>
    <recommendedName>
        <fullName evidence="2">RING-type E3 ubiquitin transferase</fullName>
        <ecNumber evidence="2">2.3.2.27</ecNumber>
    </recommendedName>
</protein>
<dbReference type="InterPro" id="IPR013083">
    <property type="entry name" value="Znf_RING/FYVE/PHD"/>
</dbReference>